<proteinExistence type="predicted"/>
<dbReference type="OrthoDB" id="333368at2759"/>
<comment type="caution">
    <text evidence="1">The sequence shown here is derived from an EMBL/GenBank/DDBJ whole genome shotgun (WGS) entry which is preliminary data.</text>
</comment>
<organism evidence="1 2">
    <name type="scientific">Cystoisospora suis</name>
    <dbReference type="NCBI Taxonomy" id="483139"/>
    <lineage>
        <taxon>Eukaryota</taxon>
        <taxon>Sar</taxon>
        <taxon>Alveolata</taxon>
        <taxon>Apicomplexa</taxon>
        <taxon>Conoidasida</taxon>
        <taxon>Coccidia</taxon>
        <taxon>Eucoccidiorida</taxon>
        <taxon>Eimeriorina</taxon>
        <taxon>Sarcocystidae</taxon>
        <taxon>Cystoisospora</taxon>
    </lineage>
</organism>
<dbReference type="Proteomes" id="UP000221165">
    <property type="component" value="Unassembled WGS sequence"/>
</dbReference>
<dbReference type="AlphaFoldDB" id="A0A2C6L6S6"/>
<dbReference type="GeneID" id="94425309"/>
<keyword evidence="2" id="KW-1185">Reference proteome</keyword>
<dbReference type="RefSeq" id="XP_067925920.1">
    <property type="nucleotide sequence ID" value="XM_068062098.1"/>
</dbReference>
<accession>A0A2C6L6S6</accession>
<reference evidence="1 2" key="1">
    <citation type="journal article" date="2017" name="Int. J. Parasitol.">
        <title>The genome of the protozoan parasite Cystoisospora suis and a reverse vaccinology approach to identify vaccine candidates.</title>
        <authorList>
            <person name="Palmieri N."/>
            <person name="Shrestha A."/>
            <person name="Ruttkowski B."/>
            <person name="Beck T."/>
            <person name="Vogl C."/>
            <person name="Tomley F."/>
            <person name="Blake D.P."/>
            <person name="Joachim A."/>
        </authorList>
    </citation>
    <scope>NUCLEOTIDE SEQUENCE [LARGE SCALE GENOMIC DNA]</scope>
    <source>
        <strain evidence="1 2">Wien I</strain>
    </source>
</reference>
<evidence type="ECO:0000313" key="1">
    <source>
        <dbReference type="EMBL" id="PHJ24247.1"/>
    </source>
</evidence>
<protein>
    <submittedName>
        <fullName evidence="1">Uncharacterized protein</fullName>
    </submittedName>
</protein>
<dbReference type="VEuPathDB" id="ToxoDB:CSUI_001895"/>
<gene>
    <name evidence="1" type="ORF">CSUI_001895</name>
</gene>
<name>A0A2C6L6S6_9APIC</name>
<dbReference type="EMBL" id="MIGC01000783">
    <property type="protein sequence ID" value="PHJ24247.1"/>
    <property type="molecule type" value="Genomic_DNA"/>
</dbReference>
<sequence>MGSYVTLGSGWHGGLVPCGRPDGPRVRATWRRPTSFLISLCCCVLLTPFPDPSVLSFLCSRTAPSIVFAQESVKTVGGGEDDSDFNKEIAEIIQQGIVFPGKFDFDEAYDEAKKESETHLIWDIHHVDEKLLVTKLHERMERYLFKAYLDVRRASVKLQRVPIVGNARLVHFLRSLLTRDRILTRKSDSELSAIFKERPRLFQWIPDLQTGDHEATDHDEL</sequence>
<evidence type="ECO:0000313" key="2">
    <source>
        <dbReference type="Proteomes" id="UP000221165"/>
    </source>
</evidence>